<evidence type="ECO:0000313" key="1">
    <source>
        <dbReference type="EMBL" id="KHG27262.1"/>
    </source>
</evidence>
<dbReference type="AlphaFoldDB" id="A0A0B0PQY1"/>
<dbReference type="Proteomes" id="UP000032142">
    <property type="component" value="Unassembled WGS sequence"/>
</dbReference>
<sequence length="17" mass="2076">MNSYTLYRLCPSRDNKD</sequence>
<reference evidence="2" key="1">
    <citation type="submission" date="2014-09" db="EMBL/GenBank/DDBJ databases">
        <authorList>
            <person name="Mudge J."/>
            <person name="Ramaraj T."/>
            <person name="Lindquist I.E."/>
            <person name="Bharti A.K."/>
            <person name="Sundararajan A."/>
            <person name="Cameron C.T."/>
            <person name="Woodward J.E."/>
            <person name="May G.D."/>
            <person name="Brubaker C."/>
            <person name="Broadhvest J."/>
            <person name="Wilkins T.A."/>
        </authorList>
    </citation>
    <scope>NUCLEOTIDE SEQUENCE</scope>
    <source>
        <strain evidence="2">cv. AKA8401</strain>
    </source>
</reference>
<gene>
    <name evidence="1" type="ORF">F383_34535</name>
</gene>
<dbReference type="EMBL" id="KN440474">
    <property type="protein sequence ID" value="KHG27262.1"/>
    <property type="molecule type" value="Genomic_DNA"/>
</dbReference>
<accession>A0A0B0PQY1</accession>
<name>A0A0B0PQY1_GOSAR</name>
<keyword evidence="2" id="KW-1185">Reference proteome</keyword>
<evidence type="ECO:0000313" key="2">
    <source>
        <dbReference type="Proteomes" id="UP000032142"/>
    </source>
</evidence>
<organism evidence="1 2">
    <name type="scientific">Gossypium arboreum</name>
    <name type="common">Tree cotton</name>
    <name type="synonym">Gossypium nanking</name>
    <dbReference type="NCBI Taxonomy" id="29729"/>
    <lineage>
        <taxon>Eukaryota</taxon>
        <taxon>Viridiplantae</taxon>
        <taxon>Streptophyta</taxon>
        <taxon>Embryophyta</taxon>
        <taxon>Tracheophyta</taxon>
        <taxon>Spermatophyta</taxon>
        <taxon>Magnoliopsida</taxon>
        <taxon>eudicotyledons</taxon>
        <taxon>Gunneridae</taxon>
        <taxon>Pentapetalae</taxon>
        <taxon>rosids</taxon>
        <taxon>malvids</taxon>
        <taxon>Malvales</taxon>
        <taxon>Malvaceae</taxon>
        <taxon>Malvoideae</taxon>
        <taxon>Gossypium</taxon>
    </lineage>
</organism>
<protein>
    <submittedName>
        <fullName evidence="1">Uncharacterized protein</fullName>
    </submittedName>
</protein>
<proteinExistence type="predicted"/>